<evidence type="ECO:0000259" key="5">
    <source>
        <dbReference type="Pfam" id="PF00005"/>
    </source>
</evidence>
<dbReference type="Proteomes" id="UP000177152">
    <property type="component" value="Unassembled WGS sequence"/>
</dbReference>
<proteinExistence type="inferred from homology"/>
<dbReference type="GO" id="GO:0016887">
    <property type="term" value="F:ATP hydrolysis activity"/>
    <property type="evidence" value="ECO:0007669"/>
    <property type="project" value="InterPro"/>
</dbReference>
<dbReference type="InterPro" id="IPR027417">
    <property type="entry name" value="P-loop_NTPase"/>
</dbReference>
<dbReference type="PANTHER" id="PTHR42711">
    <property type="entry name" value="ABC TRANSPORTER ATP-BINDING PROTEIN"/>
    <property type="match status" value="1"/>
</dbReference>
<evidence type="ECO:0000256" key="4">
    <source>
        <dbReference type="ARBA" id="ARBA00022840"/>
    </source>
</evidence>
<comment type="caution">
    <text evidence="6">The sequence shown here is derived from an EMBL/GenBank/DDBJ whole genome shotgun (WGS) entry which is preliminary data.</text>
</comment>
<dbReference type="EMBL" id="MHQC01000032">
    <property type="protein sequence ID" value="OGZ94616.1"/>
    <property type="molecule type" value="Genomic_DNA"/>
</dbReference>
<dbReference type="GO" id="GO:0005524">
    <property type="term" value="F:ATP binding"/>
    <property type="evidence" value="ECO:0007669"/>
    <property type="project" value="UniProtKB-KW"/>
</dbReference>
<gene>
    <name evidence="6" type="ORF">A2633_01200</name>
</gene>
<evidence type="ECO:0000256" key="3">
    <source>
        <dbReference type="ARBA" id="ARBA00022741"/>
    </source>
</evidence>
<keyword evidence="3" id="KW-0547">Nucleotide-binding</keyword>
<name>A0A1G2K5B6_9BACT</name>
<protein>
    <recommendedName>
        <fullName evidence="5">ABC transporter domain-containing protein</fullName>
    </recommendedName>
</protein>
<evidence type="ECO:0000256" key="1">
    <source>
        <dbReference type="ARBA" id="ARBA00005417"/>
    </source>
</evidence>
<sequence length="66" mass="7116">MEEKNDIISVQNLTKTFDEFSAVDSILFSVRAGEIFAFLGPNGAGKTTTIKMLATCKNSNLADETA</sequence>
<organism evidence="6 7">
    <name type="scientific">Candidatus Sungbacteria bacterium RIFCSPHIGHO2_01_FULL_47_32</name>
    <dbReference type="NCBI Taxonomy" id="1802264"/>
    <lineage>
        <taxon>Bacteria</taxon>
        <taxon>Candidatus Sungiibacteriota</taxon>
    </lineage>
</organism>
<evidence type="ECO:0000313" key="7">
    <source>
        <dbReference type="Proteomes" id="UP000177152"/>
    </source>
</evidence>
<evidence type="ECO:0000256" key="2">
    <source>
        <dbReference type="ARBA" id="ARBA00022448"/>
    </source>
</evidence>
<accession>A0A1G2K5B6</accession>
<dbReference type="InterPro" id="IPR050763">
    <property type="entry name" value="ABC_transporter_ATP-binding"/>
</dbReference>
<keyword evidence="2" id="KW-0813">Transport</keyword>
<reference evidence="6 7" key="1">
    <citation type="journal article" date="2016" name="Nat. Commun.">
        <title>Thousands of microbial genomes shed light on interconnected biogeochemical processes in an aquifer system.</title>
        <authorList>
            <person name="Anantharaman K."/>
            <person name="Brown C.T."/>
            <person name="Hug L.A."/>
            <person name="Sharon I."/>
            <person name="Castelle C.J."/>
            <person name="Probst A.J."/>
            <person name="Thomas B.C."/>
            <person name="Singh A."/>
            <person name="Wilkins M.J."/>
            <person name="Karaoz U."/>
            <person name="Brodie E.L."/>
            <person name="Williams K.H."/>
            <person name="Hubbard S.S."/>
            <person name="Banfield J.F."/>
        </authorList>
    </citation>
    <scope>NUCLEOTIDE SEQUENCE [LARGE SCALE GENOMIC DNA]</scope>
</reference>
<keyword evidence="4" id="KW-0067">ATP-binding</keyword>
<dbReference type="AlphaFoldDB" id="A0A1G2K5B6"/>
<dbReference type="Pfam" id="PF00005">
    <property type="entry name" value="ABC_tran"/>
    <property type="match status" value="1"/>
</dbReference>
<comment type="similarity">
    <text evidence="1">Belongs to the ABC transporter superfamily.</text>
</comment>
<evidence type="ECO:0000313" key="6">
    <source>
        <dbReference type="EMBL" id="OGZ94616.1"/>
    </source>
</evidence>
<dbReference type="PANTHER" id="PTHR42711:SF5">
    <property type="entry name" value="ABC TRANSPORTER ATP-BINDING PROTEIN NATA"/>
    <property type="match status" value="1"/>
</dbReference>
<feature type="domain" description="ABC transporter" evidence="5">
    <location>
        <begin position="24"/>
        <end position="55"/>
    </location>
</feature>
<dbReference type="SUPFAM" id="SSF52540">
    <property type="entry name" value="P-loop containing nucleoside triphosphate hydrolases"/>
    <property type="match status" value="1"/>
</dbReference>
<dbReference type="Gene3D" id="3.40.50.300">
    <property type="entry name" value="P-loop containing nucleotide triphosphate hydrolases"/>
    <property type="match status" value="1"/>
</dbReference>
<dbReference type="InterPro" id="IPR003439">
    <property type="entry name" value="ABC_transporter-like_ATP-bd"/>
</dbReference>